<dbReference type="InterPro" id="IPR032828">
    <property type="entry name" value="PolyA_RNA-bd"/>
</dbReference>
<dbReference type="PANTHER" id="PTHR46173:SF1">
    <property type="entry name" value="CCA TRNA NUCLEOTIDYLTRANSFERASE 1, MITOCHONDRIAL"/>
    <property type="match status" value="1"/>
</dbReference>
<dbReference type="SUPFAM" id="SSF81301">
    <property type="entry name" value="Nucleotidyltransferase"/>
    <property type="match status" value="1"/>
</dbReference>
<evidence type="ECO:0000256" key="7">
    <source>
        <dbReference type="ARBA" id="ARBA00022694"/>
    </source>
</evidence>
<evidence type="ECO:0000256" key="17">
    <source>
        <dbReference type="ARBA" id="ARBA00023224"/>
    </source>
</evidence>
<evidence type="ECO:0000256" key="14">
    <source>
        <dbReference type="ARBA" id="ARBA00023136"/>
    </source>
</evidence>
<sequence length="730" mass="83543">ISIFRSTEIWVSISCEQVARCFCAFSPLTFCLLQLHNENFEVTTLRVDVQTDGRHAEVEFTTDWQKDAERRDLTINSMFLGDSTLTENQLCWWILSIYWSLEIKAIPKFFNFCHAGLDGTLYDYFKGYEDLQNHKVRFVGSAEQRIQEDYLRILRYFRFYGRVALKPEEHEPETLAAIRENGRGLAAISGERIWVELRKMVVGNHAAHLLELVYNLDLAQYMGLPPDGDIAEMKRVWQNAKTHSPKPMTILAALFHSPDDVEKMDLRLKVSREEKTLALFLVKHRRGLCKGDEEPDRLKPFTDFIIDSREPDSQGKVCELLKYQGEEKLLSDLLRWSVPRFPISGHDLRKMGITSGKDIGATLQKLRDDWKKTPLGSICSNGMAWSSVNTSNTSLETVLPGDEPRDERLARLEISLLSIIFIAAGFLNFGLLLVLWKRRKQLSRMRVFVFHLCVADLVVTFFQVCPQLMWDITDRFVGPDILCRLVKYLQVVGMFASTYMIVVMTIDRYQAICNPMVTFQRRRARWNGPVCAAWCVSFIGSLPQVFIFSRVEVAPGVYDCWGQFVMPWGLRAYVTWTTLVIFVLPILIVIVCQVRICRAVHTSIHMKTHHAGEAVTKPLSSRASCVAGLSKARVKTVKMTVVIVLAYILCWAPFFTVQLWSVWDVEAPTQCKILNSCANPCIYLVFSGKLPKRLVALMCVDEPDLKESMQEETTMVSSLYISLKGLSDCR</sequence>
<evidence type="ECO:0000256" key="16">
    <source>
        <dbReference type="ARBA" id="ARBA00023180"/>
    </source>
</evidence>
<dbReference type="PROSITE" id="PS00237">
    <property type="entry name" value="G_PROTEIN_RECEP_F1_1"/>
    <property type="match status" value="1"/>
</dbReference>
<gene>
    <name evidence="21" type="ORF">GOODEAATRI_020409</name>
</gene>
<protein>
    <recommendedName>
        <fullName evidence="20">G-protein coupled receptors family 1 profile domain-containing protein</fullName>
    </recommendedName>
</protein>
<keyword evidence="10" id="KW-0547">Nucleotide-binding</keyword>
<dbReference type="PROSITE" id="PS50262">
    <property type="entry name" value="G_PROTEIN_RECEP_F1_2"/>
    <property type="match status" value="1"/>
</dbReference>
<dbReference type="CDD" id="cd15388">
    <property type="entry name" value="7tmA_V2R"/>
    <property type="match status" value="1"/>
</dbReference>
<keyword evidence="9" id="KW-0479">Metal-binding</keyword>
<keyword evidence="7" id="KW-0819">tRNA processing</keyword>
<dbReference type="Pfam" id="PF01743">
    <property type="entry name" value="PolyA_pol"/>
    <property type="match status" value="1"/>
</dbReference>
<dbReference type="PANTHER" id="PTHR46173">
    <property type="entry name" value="CCA TRNA NUCLEOTIDYLTRANSFERASE 1, MITOCHONDRIAL"/>
    <property type="match status" value="1"/>
</dbReference>
<dbReference type="EMBL" id="JAHRIO010021892">
    <property type="protein sequence ID" value="MEQ2165753.1"/>
    <property type="molecule type" value="Genomic_DNA"/>
</dbReference>
<keyword evidence="14 19" id="KW-0472">Membrane</keyword>
<keyword evidence="8" id="KW-0548">Nucleotidyltransferase</keyword>
<evidence type="ECO:0000256" key="10">
    <source>
        <dbReference type="ARBA" id="ARBA00022741"/>
    </source>
</evidence>
<evidence type="ECO:0000256" key="8">
    <source>
        <dbReference type="ARBA" id="ARBA00022695"/>
    </source>
</evidence>
<keyword evidence="17 19" id="KW-0807">Transducer</keyword>
<keyword evidence="11" id="KW-0460">Magnesium</keyword>
<feature type="transmembrane region" description="Helical" evidence="19">
    <location>
        <begin position="448"/>
        <end position="469"/>
    </location>
</feature>
<dbReference type="Gene3D" id="1.10.3090.10">
    <property type="entry name" value="cca-adding enzyme, domain 2"/>
    <property type="match status" value="1"/>
</dbReference>
<comment type="similarity">
    <text evidence="3 18">Belongs to the tRNA nucleotidyltransferase/poly(A) polymerase family.</text>
</comment>
<dbReference type="Pfam" id="PF00001">
    <property type="entry name" value="7tm_1"/>
    <property type="match status" value="1"/>
</dbReference>
<dbReference type="Gene3D" id="1.20.1070.10">
    <property type="entry name" value="Rhodopsin 7-helix transmembrane proteins"/>
    <property type="match status" value="1"/>
</dbReference>
<dbReference type="PRINTS" id="PR00896">
    <property type="entry name" value="VASOPRESSINR"/>
</dbReference>
<evidence type="ECO:0000256" key="5">
    <source>
        <dbReference type="ARBA" id="ARBA00022679"/>
    </source>
</evidence>
<reference evidence="21 22" key="1">
    <citation type="submission" date="2021-06" db="EMBL/GenBank/DDBJ databases">
        <authorList>
            <person name="Palmer J.M."/>
        </authorList>
    </citation>
    <scope>NUCLEOTIDE SEQUENCE [LARGE SCALE GENOMIC DNA]</scope>
    <source>
        <strain evidence="21 22">GA_2019</strain>
        <tissue evidence="21">Muscle</tissue>
    </source>
</reference>
<evidence type="ECO:0000256" key="4">
    <source>
        <dbReference type="ARBA" id="ARBA00022475"/>
    </source>
</evidence>
<feature type="transmembrane region" description="Helical" evidence="19">
    <location>
        <begin position="526"/>
        <end position="548"/>
    </location>
</feature>
<dbReference type="InterPro" id="IPR050264">
    <property type="entry name" value="Bact_CCA-adding_enz_type3_sf"/>
</dbReference>
<feature type="transmembrane region" description="Helical" evidence="19">
    <location>
        <begin position="414"/>
        <end position="436"/>
    </location>
</feature>
<comment type="subcellular location">
    <subcellularLocation>
        <location evidence="2 19">Cell membrane</location>
        <topology evidence="2 19">Multi-pass membrane protein</topology>
    </subcellularLocation>
</comment>
<keyword evidence="15 19" id="KW-0675">Receptor</keyword>
<name>A0ABV0N308_9TELE</name>
<dbReference type="SUPFAM" id="SSF81321">
    <property type="entry name" value="Family A G protein-coupled receptor-like"/>
    <property type="match status" value="1"/>
</dbReference>
<evidence type="ECO:0000313" key="22">
    <source>
        <dbReference type="Proteomes" id="UP001476798"/>
    </source>
</evidence>
<proteinExistence type="inferred from homology"/>
<dbReference type="PRINTS" id="PR00237">
    <property type="entry name" value="GPCRRHODOPSN"/>
</dbReference>
<dbReference type="InterPro" id="IPR002646">
    <property type="entry name" value="PolA_pol_head_dom"/>
</dbReference>
<dbReference type="Proteomes" id="UP001476798">
    <property type="component" value="Unassembled WGS sequence"/>
</dbReference>
<keyword evidence="4" id="KW-1003">Cell membrane</keyword>
<keyword evidence="18" id="KW-0694">RNA-binding</keyword>
<evidence type="ECO:0000256" key="19">
    <source>
        <dbReference type="RuleBase" id="RU046427"/>
    </source>
</evidence>
<evidence type="ECO:0000256" key="6">
    <source>
        <dbReference type="ARBA" id="ARBA00022692"/>
    </source>
</evidence>
<evidence type="ECO:0000256" key="18">
    <source>
        <dbReference type="RuleBase" id="RU003953"/>
    </source>
</evidence>
<feature type="transmembrane region" description="Helical" evidence="19">
    <location>
        <begin position="573"/>
        <end position="597"/>
    </location>
</feature>
<comment type="caution">
    <text evidence="19">Lacks conserved residue(s) required for the propagation of feature annotation.</text>
</comment>
<evidence type="ECO:0000313" key="21">
    <source>
        <dbReference type="EMBL" id="MEQ2165753.1"/>
    </source>
</evidence>
<evidence type="ECO:0000256" key="12">
    <source>
        <dbReference type="ARBA" id="ARBA00022989"/>
    </source>
</evidence>
<evidence type="ECO:0000256" key="3">
    <source>
        <dbReference type="ARBA" id="ARBA00007265"/>
    </source>
</evidence>
<evidence type="ECO:0000256" key="15">
    <source>
        <dbReference type="ARBA" id="ARBA00023170"/>
    </source>
</evidence>
<comment type="similarity">
    <text evidence="19">Belongs to the G-protein coupled receptor 1 family. Vasopressin/oxytocin receptor subfamily.</text>
</comment>
<dbReference type="InterPro" id="IPR043519">
    <property type="entry name" value="NT_sf"/>
</dbReference>
<evidence type="ECO:0000259" key="20">
    <source>
        <dbReference type="PROSITE" id="PS50262"/>
    </source>
</evidence>
<dbReference type="InterPro" id="IPR001817">
    <property type="entry name" value="Vasoprsn_rcpt"/>
</dbReference>
<keyword evidence="5 18" id="KW-0808">Transferase</keyword>
<dbReference type="Pfam" id="PF12627">
    <property type="entry name" value="PolyA_pol_RNAbd"/>
    <property type="match status" value="1"/>
</dbReference>
<evidence type="ECO:0000256" key="11">
    <source>
        <dbReference type="ARBA" id="ARBA00022842"/>
    </source>
</evidence>
<keyword evidence="22" id="KW-1185">Reference proteome</keyword>
<dbReference type="SUPFAM" id="SSF81891">
    <property type="entry name" value="Poly A polymerase C-terminal region-like"/>
    <property type="match status" value="1"/>
</dbReference>
<keyword evidence="12 19" id="KW-1133">Transmembrane helix</keyword>
<comment type="caution">
    <text evidence="21">The sequence shown here is derived from an EMBL/GenBank/DDBJ whole genome shotgun (WGS) entry which is preliminary data.</text>
</comment>
<keyword evidence="13 19" id="KW-0297">G-protein coupled receptor</keyword>
<comment type="cofactor">
    <cofactor evidence="1">
        <name>Mg(2+)</name>
        <dbReference type="ChEBI" id="CHEBI:18420"/>
    </cofactor>
</comment>
<feature type="transmembrane region" description="Helical" evidence="19">
    <location>
        <begin position="489"/>
        <end position="506"/>
    </location>
</feature>
<feature type="domain" description="G-protein coupled receptors family 1 profile" evidence="20">
    <location>
        <begin position="427"/>
        <end position="659"/>
    </location>
</feature>
<evidence type="ECO:0000256" key="1">
    <source>
        <dbReference type="ARBA" id="ARBA00001946"/>
    </source>
</evidence>
<evidence type="ECO:0000256" key="9">
    <source>
        <dbReference type="ARBA" id="ARBA00022723"/>
    </source>
</evidence>
<evidence type="ECO:0000256" key="2">
    <source>
        <dbReference type="ARBA" id="ARBA00004651"/>
    </source>
</evidence>
<accession>A0ABV0N308</accession>
<organism evidence="21 22">
    <name type="scientific">Goodea atripinnis</name>
    <dbReference type="NCBI Taxonomy" id="208336"/>
    <lineage>
        <taxon>Eukaryota</taxon>
        <taxon>Metazoa</taxon>
        <taxon>Chordata</taxon>
        <taxon>Craniata</taxon>
        <taxon>Vertebrata</taxon>
        <taxon>Euteleostomi</taxon>
        <taxon>Actinopterygii</taxon>
        <taxon>Neopterygii</taxon>
        <taxon>Teleostei</taxon>
        <taxon>Neoteleostei</taxon>
        <taxon>Acanthomorphata</taxon>
        <taxon>Ovalentaria</taxon>
        <taxon>Atherinomorphae</taxon>
        <taxon>Cyprinodontiformes</taxon>
        <taxon>Goodeidae</taxon>
        <taxon>Goodea</taxon>
    </lineage>
</organism>
<feature type="transmembrane region" description="Helical" evidence="19">
    <location>
        <begin position="641"/>
        <end position="663"/>
    </location>
</feature>
<dbReference type="InterPro" id="IPR000276">
    <property type="entry name" value="GPCR_Rhodpsn"/>
</dbReference>
<keyword evidence="6 19" id="KW-0812">Transmembrane</keyword>
<evidence type="ECO:0000256" key="13">
    <source>
        <dbReference type="ARBA" id="ARBA00023040"/>
    </source>
</evidence>
<dbReference type="Gene3D" id="3.30.460.10">
    <property type="entry name" value="Beta Polymerase, domain 2"/>
    <property type="match status" value="1"/>
</dbReference>
<keyword evidence="16 19" id="KW-0325">Glycoprotein</keyword>
<dbReference type="InterPro" id="IPR017452">
    <property type="entry name" value="GPCR_Rhodpsn_7TM"/>
</dbReference>
<feature type="non-terminal residue" evidence="21">
    <location>
        <position position="1"/>
    </location>
</feature>